<dbReference type="Pfam" id="PF22725">
    <property type="entry name" value="GFO_IDH_MocA_C3"/>
    <property type="match status" value="1"/>
</dbReference>
<dbReference type="SUPFAM" id="SSF55347">
    <property type="entry name" value="Glyceraldehyde-3-phosphate dehydrogenase-like, C-terminal domain"/>
    <property type="match status" value="1"/>
</dbReference>
<evidence type="ECO:0000313" key="5">
    <source>
        <dbReference type="EMBL" id="AEE49082.1"/>
    </source>
</evidence>
<dbReference type="eggNOG" id="COG0673">
    <property type="taxonomic scope" value="Bacteria"/>
</dbReference>
<dbReference type="InterPro" id="IPR055170">
    <property type="entry name" value="GFO_IDH_MocA-like_dom"/>
</dbReference>
<comment type="similarity">
    <text evidence="1">Belongs to the Gfo/Idh/MocA family.</text>
</comment>
<dbReference type="AlphaFoldDB" id="F4KSX5"/>
<organism evidence="5 6">
    <name type="scientific">Haliscomenobacter hydrossis (strain ATCC 27775 / DSM 1100 / LMG 10767 / O)</name>
    <dbReference type="NCBI Taxonomy" id="760192"/>
    <lineage>
        <taxon>Bacteria</taxon>
        <taxon>Pseudomonadati</taxon>
        <taxon>Bacteroidota</taxon>
        <taxon>Saprospiria</taxon>
        <taxon>Saprospirales</taxon>
        <taxon>Haliscomenobacteraceae</taxon>
        <taxon>Haliscomenobacter</taxon>
    </lineage>
</organism>
<reference key="2">
    <citation type="submission" date="2011-04" db="EMBL/GenBank/DDBJ databases">
        <title>Complete sequence of chromosome of Haliscomenobacter hydrossis DSM 1100.</title>
        <authorList>
            <consortium name="US DOE Joint Genome Institute (JGI-PGF)"/>
            <person name="Lucas S."/>
            <person name="Han J."/>
            <person name="Lapidus A."/>
            <person name="Bruce D."/>
            <person name="Goodwin L."/>
            <person name="Pitluck S."/>
            <person name="Peters L."/>
            <person name="Kyrpides N."/>
            <person name="Mavromatis K."/>
            <person name="Ivanova N."/>
            <person name="Ovchinnikova G."/>
            <person name="Pagani I."/>
            <person name="Daligault H."/>
            <person name="Detter J.C."/>
            <person name="Han C."/>
            <person name="Land M."/>
            <person name="Hauser L."/>
            <person name="Markowitz V."/>
            <person name="Cheng J.-F."/>
            <person name="Hugenholtz P."/>
            <person name="Woyke T."/>
            <person name="Wu D."/>
            <person name="Verbarg S."/>
            <person name="Frueling A."/>
            <person name="Brambilla E."/>
            <person name="Klenk H.-P."/>
            <person name="Eisen J.A."/>
        </authorList>
    </citation>
    <scope>NUCLEOTIDE SEQUENCE</scope>
    <source>
        <strain>DSM 1100</strain>
    </source>
</reference>
<keyword evidence="6" id="KW-1185">Reference proteome</keyword>
<reference evidence="5 6" key="1">
    <citation type="journal article" date="2011" name="Stand. Genomic Sci.">
        <title>Complete genome sequence of Haliscomenobacter hydrossis type strain (O).</title>
        <authorList>
            <consortium name="US DOE Joint Genome Institute (JGI-PGF)"/>
            <person name="Daligault H."/>
            <person name="Lapidus A."/>
            <person name="Zeytun A."/>
            <person name="Nolan M."/>
            <person name="Lucas S."/>
            <person name="Del Rio T.G."/>
            <person name="Tice H."/>
            <person name="Cheng J.F."/>
            <person name="Tapia R."/>
            <person name="Han C."/>
            <person name="Goodwin L."/>
            <person name="Pitluck S."/>
            <person name="Liolios K."/>
            <person name="Pagani I."/>
            <person name="Ivanova N."/>
            <person name="Huntemann M."/>
            <person name="Mavromatis K."/>
            <person name="Mikhailova N."/>
            <person name="Pati A."/>
            <person name="Chen A."/>
            <person name="Palaniappan K."/>
            <person name="Land M."/>
            <person name="Hauser L."/>
            <person name="Brambilla E.M."/>
            <person name="Rohde M."/>
            <person name="Verbarg S."/>
            <person name="Goker M."/>
            <person name="Bristow J."/>
            <person name="Eisen J.A."/>
            <person name="Markowitz V."/>
            <person name="Hugenholtz P."/>
            <person name="Kyrpides N.C."/>
            <person name="Klenk H.P."/>
            <person name="Woyke T."/>
        </authorList>
    </citation>
    <scope>NUCLEOTIDE SEQUENCE [LARGE SCALE GENOMIC DNA]</scope>
    <source>
        <strain evidence="6">ATCC 27775 / DSM 1100 / LMG 10767 / O</strain>
    </source>
</reference>
<dbReference type="SUPFAM" id="SSF51735">
    <property type="entry name" value="NAD(P)-binding Rossmann-fold domains"/>
    <property type="match status" value="1"/>
</dbReference>
<evidence type="ECO:0000313" key="6">
    <source>
        <dbReference type="Proteomes" id="UP000008461"/>
    </source>
</evidence>
<accession>F4KSX5</accession>
<protein>
    <submittedName>
        <fullName evidence="5">Trans-1,2-dihydrobenzene-1,2-diol dehydrogenase</fullName>
        <ecNumber evidence="5">1.3.1.20</ecNumber>
    </submittedName>
</protein>
<dbReference type="EMBL" id="CP002691">
    <property type="protein sequence ID" value="AEE49082.1"/>
    <property type="molecule type" value="Genomic_DNA"/>
</dbReference>
<dbReference type="Pfam" id="PF01408">
    <property type="entry name" value="GFO_IDH_MocA"/>
    <property type="match status" value="1"/>
</dbReference>
<dbReference type="Proteomes" id="UP000008461">
    <property type="component" value="Chromosome"/>
</dbReference>
<feature type="domain" description="GFO/IDH/MocA-like oxidoreductase" evidence="4">
    <location>
        <begin position="133"/>
        <end position="247"/>
    </location>
</feature>
<dbReference type="EC" id="1.3.1.20" evidence="5"/>
<dbReference type="GO" id="GO:0047115">
    <property type="term" value="F:trans-1,2-dihydrobenzene-1,2-diol dehydrogenase activity"/>
    <property type="evidence" value="ECO:0007669"/>
    <property type="project" value="UniProtKB-EC"/>
</dbReference>
<dbReference type="OrthoDB" id="9815825at2"/>
<dbReference type="KEGG" id="hhy:Halhy_1185"/>
<gene>
    <name evidence="5" type="ordered locus">Halhy_1185</name>
</gene>
<proteinExistence type="inferred from homology"/>
<dbReference type="Gene3D" id="3.40.50.720">
    <property type="entry name" value="NAD(P)-binding Rossmann-like Domain"/>
    <property type="match status" value="1"/>
</dbReference>
<evidence type="ECO:0000259" key="3">
    <source>
        <dbReference type="Pfam" id="PF01408"/>
    </source>
</evidence>
<keyword evidence="2 5" id="KW-0560">Oxidoreductase</keyword>
<name>F4KSX5_HALH1</name>
<sequence>MNRTFNWGIIGLGRIAHKFASDLAKTPGARLAAVASRDMDRSVEFARQYGASHVYGSYEAIIQCPDLDAVYIATPNNLHCENTLFCLAHKIPVLCEKPFSINIHEARQMVEAARLQGTFLMEAFWTRFLPTTQKMLQLIADNQIGAVLGIKADFGFKPPYEPEGRLFNPALGGGALLDIGVYPLFLATLVLGMPVEVTAKAYLGATGVDEDTAIILRHTNGALSHLHTTIRMGTKSEAFIYGETGTIHIHSRFHEMTSMSLLREGQRPEFFQFDNQVHGYTFEAQEVMRCLSFGLTESPDLNLDFTLARMELLDGIRQQIGLQYPSEK</sequence>
<dbReference type="PANTHER" id="PTHR22604">
    <property type="entry name" value="OXIDOREDUCTASES"/>
    <property type="match status" value="1"/>
</dbReference>
<evidence type="ECO:0000259" key="4">
    <source>
        <dbReference type="Pfam" id="PF22725"/>
    </source>
</evidence>
<evidence type="ECO:0000256" key="2">
    <source>
        <dbReference type="ARBA" id="ARBA00023002"/>
    </source>
</evidence>
<dbReference type="HOGENOM" id="CLU_023194_7_2_10"/>
<dbReference type="InterPro" id="IPR036291">
    <property type="entry name" value="NAD(P)-bd_dom_sf"/>
</dbReference>
<evidence type="ECO:0000256" key="1">
    <source>
        <dbReference type="ARBA" id="ARBA00010928"/>
    </source>
</evidence>
<dbReference type="RefSeq" id="WP_013763637.1">
    <property type="nucleotide sequence ID" value="NC_015510.1"/>
</dbReference>
<dbReference type="PANTHER" id="PTHR22604:SF105">
    <property type="entry name" value="TRANS-1,2-DIHYDROBENZENE-1,2-DIOL DEHYDROGENASE"/>
    <property type="match status" value="1"/>
</dbReference>
<dbReference type="Gene3D" id="3.30.360.10">
    <property type="entry name" value="Dihydrodipicolinate Reductase, domain 2"/>
    <property type="match status" value="1"/>
</dbReference>
<dbReference type="GO" id="GO:0000166">
    <property type="term" value="F:nucleotide binding"/>
    <property type="evidence" value="ECO:0007669"/>
    <property type="project" value="InterPro"/>
</dbReference>
<feature type="domain" description="Gfo/Idh/MocA-like oxidoreductase N-terminal" evidence="3">
    <location>
        <begin position="5"/>
        <end position="122"/>
    </location>
</feature>
<dbReference type="STRING" id="760192.Halhy_1185"/>
<dbReference type="InterPro" id="IPR000683">
    <property type="entry name" value="Gfo/Idh/MocA-like_OxRdtase_N"/>
</dbReference>
<dbReference type="InterPro" id="IPR050984">
    <property type="entry name" value="Gfo/Idh/MocA_domain"/>
</dbReference>